<keyword evidence="3 10" id="KW-0813">Transport</keyword>
<evidence type="ECO:0000256" key="4">
    <source>
        <dbReference type="ARBA" id="ARBA00022692"/>
    </source>
</evidence>
<name>A0AAV8U1J6_9ROSI</name>
<dbReference type="GO" id="GO:0005471">
    <property type="term" value="F:ATP:ADP antiporter activity"/>
    <property type="evidence" value="ECO:0007669"/>
    <property type="project" value="UniProtKB-UniRule"/>
</dbReference>
<dbReference type="SUPFAM" id="SSF103506">
    <property type="entry name" value="Mitochondrial carrier"/>
    <property type="match status" value="1"/>
</dbReference>
<dbReference type="GO" id="GO:0005743">
    <property type="term" value="C:mitochondrial inner membrane"/>
    <property type="evidence" value="ECO:0007669"/>
    <property type="project" value="InterPro"/>
</dbReference>
<dbReference type="EMBL" id="JAIWQS010000002">
    <property type="protein sequence ID" value="KAJ8773151.1"/>
    <property type="molecule type" value="Genomic_DNA"/>
</dbReference>
<evidence type="ECO:0000256" key="11">
    <source>
        <dbReference type="RuleBase" id="RU368008"/>
    </source>
</evidence>
<proteinExistence type="inferred from homology"/>
<dbReference type="PROSITE" id="PS50920">
    <property type="entry name" value="SOLCAR"/>
    <property type="match status" value="1"/>
</dbReference>
<comment type="similarity">
    <text evidence="2 10">Belongs to the mitochondrial carrier (TC 2.A.29) family.</text>
</comment>
<dbReference type="PANTHER" id="PTHR45635:SF8">
    <property type="entry name" value="ADP,ATP CARRIER PROTEIN ER-ANT1"/>
    <property type="match status" value="1"/>
</dbReference>
<feature type="transmembrane region" description="Helical" evidence="11">
    <location>
        <begin position="168"/>
        <end position="191"/>
    </location>
</feature>
<keyword evidence="5" id="KW-0677">Repeat</keyword>
<evidence type="ECO:0000256" key="6">
    <source>
        <dbReference type="ARBA" id="ARBA00022989"/>
    </source>
</evidence>
<dbReference type="Proteomes" id="UP001159364">
    <property type="component" value="Linkage Group LG02"/>
</dbReference>
<keyword evidence="4 9" id="KW-0812">Transmembrane</keyword>
<evidence type="ECO:0000256" key="5">
    <source>
        <dbReference type="ARBA" id="ARBA00022737"/>
    </source>
</evidence>
<evidence type="ECO:0000256" key="8">
    <source>
        <dbReference type="ARBA" id="ARBA00024143"/>
    </source>
</evidence>
<evidence type="ECO:0000256" key="7">
    <source>
        <dbReference type="ARBA" id="ARBA00023136"/>
    </source>
</evidence>
<dbReference type="InterPro" id="IPR002067">
    <property type="entry name" value="MCP"/>
</dbReference>
<comment type="subunit">
    <text evidence="11">Monomer.</text>
</comment>
<keyword evidence="6 11" id="KW-1133">Transmembrane helix</keyword>
<dbReference type="PRINTS" id="PR00926">
    <property type="entry name" value="MITOCARRIER"/>
</dbReference>
<evidence type="ECO:0000256" key="2">
    <source>
        <dbReference type="ARBA" id="ARBA00006375"/>
    </source>
</evidence>
<comment type="caution">
    <text evidence="11">Lacks conserved residue(s) required for the propagation of feature annotation.</text>
</comment>
<organism evidence="12 13">
    <name type="scientific">Erythroxylum novogranatense</name>
    <dbReference type="NCBI Taxonomy" id="1862640"/>
    <lineage>
        <taxon>Eukaryota</taxon>
        <taxon>Viridiplantae</taxon>
        <taxon>Streptophyta</taxon>
        <taxon>Embryophyta</taxon>
        <taxon>Tracheophyta</taxon>
        <taxon>Spermatophyta</taxon>
        <taxon>Magnoliopsida</taxon>
        <taxon>eudicotyledons</taxon>
        <taxon>Gunneridae</taxon>
        <taxon>Pentapetalae</taxon>
        <taxon>rosids</taxon>
        <taxon>fabids</taxon>
        <taxon>Malpighiales</taxon>
        <taxon>Erythroxylaceae</taxon>
        <taxon>Erythroxylum</taxon>
    </lineage>
</organism>
<dbReference type="InterPro" id="IPR023395">
    <property type="entry name" value="MCP_dom_sf"/>
</dbReference>
<dbReference type="AlphaFoldDB" id="A0AAV8U1J6"/>
<dbReference type="Gene3D" id="1.50.40.10">
    <property type="entry name" value="Mitochondrial carrier domain"/>
    <property type="match status" value="1"/>
</dbReference>
<accession>A0AAV8U1J6</accession>
<dbReference type="InterPro" id="IPR018108">
    <property type="entry name" value="MCP_transmembrane"/>
</dbReference>
<gene>
    <name evidence="12" type="ORF">K2173_028328</name>
</gene>
<evidence type="ECO:0000256" key="3">
    <source>
        <dbReference type="ARBA" id="ARBA00022448"/>
    </source>
</evidence>
<comment type="caution">
    <text evidence="12">The sequence shown here is derived from an EMBL/GenBank/DDBJ whole genome shotgun (WGS) entry which is preliminary data.</text>
</comment>
<feature type="transmembrane region" description="Helical" evidence="11">
    <location>
        <begin position="227"/>
        <end position="248"/>
    </location>
</feature>
<comment type="function">
    <text evidence="11">Catalyzes the exchange of ADP and ATP across the membrane.</text>
</comment>
<evidence type="ECO:0000256" key="1">
    <source>
        <dbReference type="ARBA" id="ARBA00004141"/>
    </source>
</evidence>
<protein>
    <recommendedName>
        <fullName evidence="11">ADP/ATP translocase</fullName>
    </recommendedName>
    <alternativeName>
        <fullName evidence="11">ADP,ATP carrier protein</fullName>
    </alternativeName>
</protein>
<dbReference type="PANTHER" id="PTHR45635">
    <property type="entry name" value="ADP,ATP CARRIER PROTEIN 1-RELATED-RELATED"/>
    <property type="match status" value="1"/>
</dbReference>
<dbReference type="InterPro" id="IPR002113">
    <property type="entry name" value="ADT_euk_type"/>
</dbReference>
<comment type="catalytic activity">
    <reaction evidence="8">
        <text>ADP(in) + ATP(out) = ADP(out) + ATP(in)</text>
        <dbReference type="Rhea" id="RHEA:34999"/>
        <dbReference type="ChEBI" id="CHEBI:30616"/>
        <dbReference type="ChEBI" id="CHEBI:456216"/>
    </reaction>
    <physiologicalReaction direction="left-to-right" evidence="8">
        <dbReference type="Rhea" id="RHEA:35000"/>
    </physiologicalReaction>
</comment>
<keyword evidence="7 9" id="KW-0472">Membrane</keyword>
<reference evidence="12 13" key="1">
    <citation type="submission" date="2021-09" db="EMBL/GenBank/DDBJ databases">
        <title>Genomic insights and catalytic innovation underlie evolution of tropane alkaloids biosynthesis.</title>
        <authorList>
            <person name="Wang Y.-J."/>
            <person name="Tian T."/>
            <person name="Huang J.-P."/>
            <person name="Huang S.-X."/>
        </authorList>
    </citation>
    <scope>NUCLEOTIDE SEQUENCE [LARGE SCALE GENOMIC DNA]</scope>
    <source>
        <strain evidence="12">KIB-2018</strain>
        <tissue evidence="12">Leaf</tissue>
    </source>
</reference>
<evidence type="ECO:0000313" key="12">
    <source>
        <dbReference type="EMBL" id="KAJ8773151.1"/>
    </source>
</evidence>
<sequence length="264" mass="29644">MEISRNPEKFSADFVMGVMAAVVSKTTAAPIERVKFLLRNQEMIKRVQLKTPYMGDFYFALKGYFKSVFGCSKEKDGHLKCFAGNAASDSAAGAATSLLIGTNASDCKHNSQRQFKGLLDVYGKNCFGVSIIGITLYRNMYFGIYDTMKPVILAVPLEGFVCRRVISLLVFCWVSVCWIITTVSGVCAYPFDTLKWRMMLISEQPLRYQNAMHAFHEISRLEGYRPLFRVVTAKMLLGVAGAGVLAGYDRLHRISLRRGYVFDQ</sequence>
<comment type="subcellular location">
    <subcellularLocation>
        <location evidence="1 11">Membrane</location>
        <topology evidence="1 11">Multi-pass membrane protein</topology>
    </subcellularLocation>
</comment>
<keyword evidence="13" id="KW-1185">Reference proteome</keyword>
<evidence type="ECO:0000256" key="10">
    <source>
        <dbReference type="RuleBase" id="RU000488"/>
    </source>
</evidence>
<evidence type="ECO:0000313" key="13">
    <source>
        <dbReference type="Proteomes" id="UP001159364"/>
    </source>
</evidence>
<dbReference type="GO" id="GO:1990544">
    <property type="term" value="P:mitochondrial ATP transmembrane transport"/>
    <property type="evidence" value="ECO:0007669"/>
    <property type="project" value="InterPro"/>
</dbReference>
<feature type="repeat" description="Solcar" evidence="9">
    <location>
        <begin position="176"/>
        <end position="254"/>
    </location>
</feature>
<evidence type="ECO:0000256" key="9">
    <source>
        <dbReference type="PROSITE-ProRule" id="PRU00282"/>
    </source>
</evidence>
<dbReference type="Pfam" id="PF00153">
    <property type="entry name" value="Mito_carr"/>
    <property type="match status" value="2"/>
</dbReference>
<dbReference type="GO" id="GO:0140021">
    <property type="term" value="P:mitochondrial ADP transmembrane transport"/>
    <property type="evidence" value="ECO:0007669"/>
    <property type="project" value="InterPro"/>
</dbReference>